<dbReference type="Gene3D" id="2.40.110.10">
    <property type="entry name" value="Butyryl-CoA Dehydrogenase, subunit A, domain 2"/>
    <property type="match status" value="1"/>
</dbReference>
<evidence type="ECO:0000259" key="3">
    <source>
        <dbReference type="Pfam" id="PF02770"/>
    </source>
</evidence>
<dbReference type="InterPro" id="IPR037069">
    <property type="entry name" value="AcylCoA_DH/ox_N_sf"/>
</dbReference>
<proteinExistence type="predicted"/>
<sequence>MTWRSYRCPMTITVNSIPTDDDIVALAAELGLRCAPSEAEHDREATFVTEAYKAMRECGYLRLAVPNEFGGLGAGLRQVVLAEGELARRAGSAALAAAMHLYLTLVQCWRHRRGAPDAEGALRRVAADELIMATSGGSDWVSPTTTAVQVDGGFRFTGRKKFCSQAPVATVLSTSAVLGEPGPDAEVLHATVPLSSPGVSLVETWDTLGMRGTASHDLVFEDVFVPAEKVVGRRPYGSLSGPLLVAVIHFAPVVSAVYLGIAQGACDEALRVLGARPQDPGPTAVRQIGEMAARLRVARWALLAAVEEVGEDPPADEQTLITLMVAKRHAVCEAKAIVDLALDTVGGPAFFRSSPLERAYRDVRGGPFHPLTPEATLALAGTGALGKS</sequence>
<dbReference type="Pfam" id="PF08028">
    <property type="entry name" value="Acyl-CoA_dh_2"/>
    <property type="match status" value="1"/>
</dbReference>
<evidence type="ECO:0000256" key="1">
    <source>
        <dbReference type="ARBA" id="ARBA00022630"/>
    </source>
</evidence>
<dbReference type="InterPro" id="IPR009100">
    <property type="entry name" value="AcylCoA_DH/oxidase_NM_dom_sf"/>
</dbReference>
<dbReference type="Proteomes" id="UP000619788">
    <property type="component" value="Unassembled WGS sequence"/>
</dbReference>
<feature type="domain" description="Acyl-CoA oxidase/dehydrogenase middle" evidence="3">
    <location>
        <begin position="135"/>
        <end position="223"/>
    </location>
</feature>
<evidence type="ECO:0000259" key="4">
    <source>
        <dbReference type="Pfam" id="PF02771"/>
    </source>
</evidence>
<evidence type="ECO:0000259" key="5">
    <source>
        <dbReference type="Pfam" id="PF08028"/>
    </source>
</evidence>
<dbReference type="InterPro" id="IPR013107">
    <property type="entry name" value="Acyl-CoA_DH_C"/>
</dbReference>
<feature type="domain" description="Acyl-CoA dehydrogenase/oxidase N-terminal" evidence="4">
    <location>
        <begin position="33"/>
        <end position="103"/>
    </location>
</feature>
<dbReference type="Pfam" id="PF02770">
    <property type="entry name" value="Acyl-CoA_dh_M"/>
    <property type="match status" value="1"/>
</dbReference>
<dbReference type="CDD" id="cd00567">
    <property type="entry name" value="ACAD"/>
    <property type="match status" value="1"/>
</dbReference>
<dbReference type="InterPro" id="IPR006091">
    <property type="entry name" value="Acyl-CoA_Oxase/DH_mid-dom"/>
</dbReference>
<dbReference type="Gene3D" id="1.20.140.10">
    <property type="entry name" value="Butyryl-CoA Dehydrogenase, subunit A, domain 3"/>
    <property type="match status" value="1"/>
</dbReference>
<dbReference type="SUPFAM" id="SSF56645">
    <property type="entry name" value="Acyl-CoA dehydrogenase NM domain-like"/>
    <property type="match status" value="1"/>
</dbReference>
<protein>
    <submittedName>
        <fullName evidence="6">Acyl-CoA dehydrogenase</fullName>
    </submittedName>
</protein>
<accession>A0A8J3SIC2</accession>
<evidence type="ECO:0000256" key="2">
    <source>
        <dbReference type="ARBA" id="ARBA00023002"/>
    </source>
</evidence>
<dbReference type="SUPFAM" id="SSF47203">
    <property type="entry name" value="Acyl-CoA dehydrogenase C-terminal domain-like"/>
    <property type="match status" value="1"/>
</dbReference>
<dbReference type="InterPro" id="IPR046373">
    <property type="entry name" value="Acyl-CoA_Oxase/DH_mid-dom_sf"/>
</dbReference>
<dbReference type="Gene3D" id="1.10.540.10">
    <property type="entry name" value="Acyl-CoA dehydrogenase/oxidase, N-terminal domain"/>
    <property type="match status" value="1"/>
</dbReference>
<evidence type="ECO:0000313" key="6">
    <source>
        <dbReference type="EMBL" id="GIH92724.1"/>
    </source>
</evidence>
<dbReference type="InterPro" id="IPR036250">
    <property type="entry name" value="AcylCo_DH-like_C"/>
</dbReference>
<dbReference type="GO" id="GO:0050660">
    <property type="term" value="F:flavin adenine dinucleotide binding"/>
    <property type="evidence" value="ECO:0007669"/>
    <property type="project" value="InterPro"/>
</dbReference>
<dbReference type="PANTHER" id="PTHR43884:SF25">
    <property type="entry name" value="ACYL-COA DEHYDROGENASE YDBM-RELATED"/>
    <property type="match status" value="1"/>
</dbReference>
<evidence type="ECO:0000313" key="7">
    <source>
        <dbReference type="Proteomes" id="UP000619788"/>
    </source>
</evidence>
<reference evidence="6 7" key="1">
    <citation type="submission" date="2021-01" db="EMBL/GenBank/DDBJ databases">
        <title>Whole genome shotgun sequence of Planobispora siamensis NBRC 107568.</title>
        <authorList>
            <person name="Komaki H."/>
            <person name="Tamura T."/>
        </authorList>
    </citation>
    <scope>NUCLEOTIDE SEQUENCE [LARGE SCALE GENOMIC DNA]</scope>
    <source>
        <strain evidence="6 7">NBRC 107568</strain>
    </source>
</reference>
<name>A0A8J3SIC2_9ACTN</name>
<feature type="domain" description="Acyl-CoA dehydrogenase C-terminal" evidence="5">
    <location>
        <begin position="254"/>
        <end position="369"/>
    </location>
</feature>
<comment type="caution">
    <text evidence="6">The sequence shown here is derived from an EMBL/GenBank/DDBJ whole genome shotgun (WGS) entry which is preliminary data.</text>
</comment>
<gene>
    <name evidence="6" type="primary">acd_4</name>
    <name evidence="6" type="ORF">Psi01_33540</name>
</gene>
<dbReference type="AlphaFoldDB" id="A0A8J3SIC2"/>
<dbReference type="PIRSF" id="PIRSF016578">
    <property type="entry name" value="HsaA"/>
    <property type="match status" value="1"/>
</dbReference>
<keyword evidence="2" id="KW-0560">Oxidoreductase</keyword>
<dbReference type="PANTHER" id="PTHR43884">
    <property type="entry name" value="ACYL-COA DEHYDROGENASE"/>
    <property type="match status" value="1"/>
</dbReference>
<dbReference type="EMBL" id="BOOJ01000029">
    <property type="protein sequence ID" value="GIH92724.1"/>
    <property type="molecule type" value="Genomic_DNA"/>
</dbReference>
<dbReference type="Pfam" id="PF02771">
    <property type="entry name" value="Acyl-CoA_dh_N"/>
    <property type="match status" value="1"/>
</dbReference>
<keyword evidence="1" id="KW-0285">Flavoprotein</keyword>
<keyword evidence="7" id="KW-1185">Reference proteome</keyword>
<dbReference type="InterPro" id="IPR013786">
    <property type="entry name" value="AcylCoA_DH/ox_N"/>
</dbReference>
<organism evidence="6 7">
    <name type="scientific">Planobispora siamensis</name>
    <dbReference type="NCBI Taxonomy" id="936338"/>
    <lineage>
        <taxon>Bacteria</taxon>
        <taxon>Bacillati</taxon>
        <taxon>Actinomycetota</taxon>
        <taxon>Actinomycetes</taxon>
        <taxon>Streptosporangiales</taxon>
        <taxon>Streptosporangiaceae</taxon>
        <taxon>Planobispora</taxon>
    </lineage>
</organism>
<dbReference type="GO" id="GO:0003995">
    <property type="term" value="F:acyl-CoA dehydrogenase activity"/>
    <property type="evidence" value="ECO:0007669"/>
    <property type="project" value="TreeGrafter"/>
</dbReference>